<dbReference type="SUPFAM" id="SSF102114">
    <property type="entry name" value="Radical SAM enzymes"/>
    <property type="match status" value="1"/>
</dbReference>
<feature type="domain" description="Radical SAM core" evidence="5">
    <location>
        <begin position="33"/>
        <end position="261"/>
    </location>
</feature>
<dbReference type="PANTHER" id="PTHR13932:SF5">
    <property type="entry name" value="RADICAL S-ADENOSYL METHIONINE DOMAIN-CONTAINING PROTEIN 1, MITOCHONDRIAL"/>
    <property type="match status" value="1"/>
</dbReference>
<dbReference type="Pfam" id="PF04055">
    <property type="entry name" value="Radical_SAM"/>
    <property type="match status" value="1"/>
</dbReference>
<dbReference type="SFLD" id="SFLDG01065">
    <property type="entry name" value="anaerobic_coproporphyrinogen-I"/>
    <property type="match status" value="1"/>
</dbReference>
<evidence type="ECO:0000256" key="3">
    <source>
        <dbReference type="ARBA" id="ARBA00023004"/>
    </source>
</evidence>
<protein>
    <submittedName>
        <fullName evidence="6">Radical SAM protein</fullName>
    </submittedName>
</protein>
<dbReference type="AlphaFoldDB" id="A0A7J2S125"/>
<name>A0A7J2S125_9EURY</name>
<dbReference type="PANTHER" id="PTHR13932">
    <property type="entry name" value="COPROPORPHYRINIGEN III OXIDASE"/>
    <property type="match status" value="1"/>
</dbReference>
<evidence type="ECO:0000256" key="1">
    <source>
        <dbReference type="ARBA" id="ARBA00022691"/>
    </source>
</evidence>
<accession>A0A7J2S125</accession>
<dbReference type="GO" id="GO:0003824">
    <property type="term" value="F:catalytic activity"/>
    <property type="evidence" value="ECO:0007669"/>
    <property type="project" value="InterPro"/>
</dbReference>
<gene>
    <name evidence="6" type="ORF">ENI32_01100</name>
</gene>
<organism evidence="6">
    <name type="scientific">Candidatus Syntropharchaeum butanivorans</name>
    <dbReference type="NCBI Taxonomy" id="1839936"/>
    <lineage>
        <taxon>Archaea</taxon>
        <taxon>Methanobacteriati</taxon>
        <taxon>Methanobacteriota</taxon>
        <taxon>Stenosarchaea group</taxon>
        <taxon>Methanomicrobia</taxon>
        <taxon>Methanosarcinales</taxon>
        <taxon>ANME-2 cluster</taxon>
        <taxon>Candidatus Syntropharchaeum</taxon>
    </lineage>
</organism>
<dbReference type="Proteomes" id="UP000885936">
    <property type="component" value="Unassembled WGS sequence"/>
</dbReference>
<sequence length="311" mass="34941">MRRWLKSHHDTLFPFFPYLRKRDLSWFLDQLEKRGGGRGALYIHIPFCIGRCTFCILTREQPSSTMKYVETLLAEAAEWSNYFSPVETVYVGGGTPTLLSSEELNRLFDGLKDTFRIEKNAEISVETTVSELTEEKMSLLAKLGVNRLSIGVQTFNPSLRKVLGRRSSPETVIEKLKAARAVFPTLSVDILYNLPGSNKNAVISDLEQAVELGVDGISLYPLIYGRKTAISKLDPPGISDAMDAFIDAKNVLEEHGYTQMNINHFSNGRDKFLYSTYFNNLKPVLGLGAGAMGFMASCFLKHKLSARKYIM</sequence>
<dbReference type="SMART" id="SM00729">
    <property type="entry name" value="Elp3"/>
    <property type="match status" value="1"/>
</dbReference>
<dbReference type="Gene3D" id="3.20.20.70">
    <property type="entry name" value="Aldolase class I"/>
    <property type="match status" value="1"/>
</dbReference>
<dbReference type="InterPro" id="IPR013785">
    <property type="entry name" value="Aldolase_TIM"/>
</dbReference>
<evidence type="ECO:0000313" key="6">
    <source>
        <dbReference type="EMBL" id="HEC56474.1"/>
    </source>
</evidence>
<proteinExistence type="predicted"/>
<reference evidence="6" key="1">
    <citation type="journal article" date="2020" name="mSystems">
        <title>Genome- and Community-Level Interaction Insights into Carbon Utilization and Element Cycling Functions of Hydrothermarchaeota in Hydrothermal Sediment.</title>
        <authorList>
            <person name="Zhou Z."/>
            <person name="Liu Y."/>
            <person name="Xu W."/>
            <person name="Pan J."/>
            <person name="Luo Z.H."/>
            <person name="Li M."/>
        </authorList>
    </citation>
    <scope>NUCLEOTIDE SEQUENCE [LARGE SCALE GENOMIC DNA]</scope>
    <source>
        <strain evidence="6">HyVt-386</strain>
    </source>
</reference>
<keyword evidence="2" id="KW-0479">Metal-binding</keyword>
<dbReference type="InterPro" id="IPR006638">
    <property type="entry name" value="Elp3/MiaA/NifB-like_rSAM"/>
</dbReference>
<dbReference type="GO" id="GO:0046872">
    <property type="term" value="F:metal ion binding"/>
    <property type="evidence" value="ECO:0007669"/>
    <property type="project" value="UniProtKB-KW"/>
</dbReference>
<dbReference type="EMBL" id="DRIE01000014">
    <property type="protein sequence ID" value="HEC56474.1"/>
    <property type="molecule type" value="Genomic_DNA"/>
</dbReference>
<dbReference type="GO" id="GO:0006779">
    <property type="term" value="P:porphyrin-containing compound biosynthetic process"/>
    <property type="evidence" value="ECO:0007669"/>
    <property type="project" value="TreeGrafter"/>
</dbReference>
<comment type="caution">
    <text evidence="6">The sequence shown here is derived from an EMBL/GenBank/DDBJ whole genome shotgun (WGS) entry which is preliminary data.</text>
</comment>
<dbReference type="InterPro" id="IPR058240">
    <property type="entry name" value="rSAM_sf"/>
</dbReference>
<dbReference type="SFLD" id="SFLDS00029">
    <property type="entry name" value="Radical_SAM"/>
    <property type="match status" value="1"/>
</dbReference>
<dbReference type="GO" id="GO:0005737">
    <property type="term" value="C:cytoplasm"/>
    <property type="evidence" value="ECO:0007669"/>
    <property type="project" value="TreeGrafter"/>
</dbReference>
<evidence type="ECO:0000256" key="2">
    <source>
        <dbReference type="ARBA" id="ARBA00022723"/>
    </source>
</evidence>
<dbReference type="CDD" id="cd01335">
    <property type="entry name" value="Radical_SAM"/>
    <property type="match status" value="1"/>
</dbReference>
<keyword evidence="4" id="KW-0411">Iron-sulfur</keyword>
<keyword evidence="3" id="KW-0408">Iron</keyword>
<dbReference type="GO" id="GO:0051539">
    <property type="term" value="F:4 iron, 4 sulfur cluster binding"/>
    <property type="evidence" value="ECO:0007669"/>
    <property type="project" value="TreeGrafter"/>
</dbReference>
<feature type="non-terminal residue" evidence="6">
    <location>
        <position position="311"/>
    </location>
</feature>
<dbReference type="InterPro" id="IPR007197">
    <property type="entry name" value="rSAM"/>
</dbReference>
<evidence type="ECO:0000256" key="4">
    <source>
        <dbReference type="ARBA" id="ARBA00023014"/>
    </source>
</evidence>
<evidence type="ECO:0000259" key="5">
    <source>
        <dbReference type="PROSITE" id="PS51918"/>
    </source>
</evidence>
<keyword evidence="1" id="KW-0949">S-adenosyl-L-methionine</keyword>
<dbReference type="PROSITE" id="PS51918">
    <property type="entry name" value="RADICAL_SAM"/>
    <property type="match status" value="1"/>
</dbReference>
<dbReference type="InterPro" id="IPR034505">
    <property type="entry name" value="Coproporphyrinogen-III_oxidase"/>
</dbReference>